<evidence type="ECO:0000256" key="1">
    <source>
        <dbReference type="SAM" id="Phobius"/>
    </source>
</evidence>
<reference evidence="2 3" key="2">
    <citation type="submission" date="2011-10" db="EMBL/GenBank/DDBJ databases">
        <title>The Genome Sequence of Simonsiella muelleri ATCC 29453.</title>
        <authorList>
            <consortium name="The Broad Institute Genome Sequencing Platform"/>
            <consortium name="The Broad Institute Genome Sequencing Center for Infectious Disease"/>
            <person name="Earl A."/>
            <person name="Ward D."/>
            <person name="Feldgarden M."/>
            <person name="Gevers D."/>
            <person name="Izard J."/>
            <person name="Baranova O.V."/>
            <person name="Blanton J.M."/>
            <person name="Tanner A.C."/>
            <person name="Dewhirst F."/>
            <person name="Young S.K."/>
            <person name="Zeng Q."/>
            <person name="Gargeya S."/>
            <person name="Fitzgerald M."/>
            <person name="Haas B."/>
            <person name="Abouelleil A."/>
            <person name="Alvarado L."/>
            <person name="Arachchi H.M."/>
            <person name="Berlin A."/>
            <person name="Brown A."/>
            <person name="Chapman S.B."/>
            <person name="Chen Z."/>
            <person name="Dunbar C."/>
            <person name="Freedman E."/>
            <person name="Gearin G."/>
            <person name="Goldberg J."/>
            <person name="Griggs A."/>
            <person name="Gujja S."/>
            <person name="Heiman D."/>
            <person name="Howarth C."/>
            <person name="Larson L."/>
            <person name="Lui A."/>
            <person name="MacDonald P.J.P."/>
            <person name="Montmayeur A."/>
            <person name="Murphy C."/>
            <person name="Neiman D."/>
            <person name="Pearson M."/>
            <person name="Priest M."/>
            <person name="Roberts A."/>
            <person name="Saif S."/>
            <person name="Shea T."/>
            <person name="Shenoy N."/>
            <person name="Sisk P."/>
            <person name="Stolte C."/>
            <person name="Sykes S."/>
            <person name="Wortman J."/>
            <person name="Nusbaum C."/>
            <person name="Birren B."/>
        </authorList>
    </citation>
    <scope>NUCLEOTIDE SEQUENCE [LARGE SCALE GENOMIC DNA]</scope>
    <source>
        <strain evidence="2 3">ATCC 29453</strain>
    </source>
</reference>
<accession>V9HMI1</accession>
<feature type="transmembrane region" description="Helical" evidence="1">
    <location>
        <begin position="12"/>
        <end position="29"/>
    </location>
</feature>
<name>V9HMI1_9NEIS</name>
<evidence type="ECO:0000313" key="3">
    <source>
        <dbReference type="Proteomes" id="UP000017813"/>
    </source>
</evidence>
<dbReference type="OrthoDB" id="9947436at2"/>
<keyword evidence="1" id="KW-0472">Membrane</keyword>
<evidence type="ECO:0000313" key="2">
    <source>
        <dbReference type="EMBL" id="EFG31236.1"/>
    </source>
</evidence>
<feature type="transmembrane region" description="Helical" evidence="1">
    <location>
        <begin position="86"/>
        <end position="108"/>
    </location>
</feature>
<protein>
    <submittedName>
        <fullName evidence="2">Uncharacterized protein</fullName>
    </submittedName>
</protein>
<dbReference type="AlphaFoldDB" id="V9HMI1"/>
<keyword evidence="1" id="KW-0812">Transmembrane</keyword>
<gene>
    <name evidence="2" type="ORF">HMPREF9021_01070</name>
</gene>
<keyword evidence="3" id="KW-1185">Reference proteome</keyword>
<dbReference type="Proteomes" id="UP000017813">
    <property type="component" value="Unassembled WGS sequence"/>
</dbReference>
<keyword evidence="1" id="KW-1133">Transmembrane helix</keyword>
<dbReference type="RefSeq" id="WP_002642045.1">
    <property type="nucleotide sequence ID" value="NZ_CP019448.1"/>
</dbReference>
<dbReference type="EMBL" id="ADCY02000034">
    <property type="protein sequence ID" value="EFG31236.1"/>
    <property type="molecule type" value="Genomic_DNA"/>
</dbReference>
<dbReference type="eggNOG" id="ENOG50342RX">
    <property type="taxonomic scope" value="Bacteria"/>
</dbReference>
<proteinExistence type="predicted"/>
<reference evidence="2 3" key="1">
    <citation type="submission" date="2010-03" db="EMBL/GenBank/DDBJ databases">
        <authorList>
            <consortium name="The Broad Institute Genome Sequencing Platform"/>
            <person name="Ward D."/>
            <person name="Earl A."/>
            <person name="Feldgarden M."/>
            <person name="Gevers D."/>
            <person name="Young S."/>
            <person name="Zeng Q."/>
            <person name="Koehrsen M."/>
            <person name="Alvarado L."/>
            <person name="Berlin A.M."/>
            <person name="Borenstein D."/>
            <person name="Chapman S.B."/>
            <person name="Chen Z."/>
            <person name="Engels R."/>
            <person name="Freedman E."/>
            <person name="Gellesch M."/>
            <person name="Goldberg J."/>
            <person name="Griggs A."/>
            <person name="Gujja S."/>
            <person name="Heilman E.R."/>
            <person name="Heiman D.I."/>
            <person name="Hepburn T.A."/>
            <person name="Howarth C."/>
            <person name="Jen D."/>
            <person name="Larson L."/>
            <person name="Mehta T."/>
            <person name="Park D."/>
            <person name="Pearson M."/>
            <person name="Richards J."/>
            <person name="Roberts A."/>
            <person name="Saif S."/>
            <person name="Shea T.D."/>
            <person name="Shenoy N."/>
            <person name="Sisk P."/>
            <person name="Stolte C."/>
            <person name="Sykes S.N."/>
            <person name="Walk T."/>
            <person name="White J."/>
            <person name="Yandava C."/>
            <person name="Izard J."/>
            <person name="Baranova O.V."/>
            <person name="Blanton J.M."/>
            <person name="Tanner A.C."/>
            <person name="Dewhirst F."/>
            <person name="Haas B."/>
            <person name="Nusbaum C."/>
            <person name="Birren B."/>
        </authorList>
    </citation>
    <scope>NUCLEOTIDE SEQUENCE [LARGE SCALE GENOMIC DNA]</scope>
    <source>
        <strain evidence="2 3">ATCC 29453</strain>
    </source>
</reference>
<organism evidence="2 3">
    <name type="scientific">Simonsiella muelleri ATCC 29453</name>
    <dbReference type="NCBI Taxonomy" id="641147"/>
    <lineage>
        <taxon>Bacteria</taxon>
        <taxon>Pseudomonadati</taxon>
        <taxon>Pseudomonadota</taxon>
        <taxon>Betaproteobacteria</taxon>
        <taxon>Neisseriales</taxon>
        <taxon>Neisseriaceae</taxon>
        <taxon>Simonsiella</taxon>
    </lineage>
</organism>
<dbReference type="STRING" id="641147.HMPREF9021_01070"/>
<sequence>MMHIRPQRKRQMIIAFLVIPLLLNYYFWLSSFPPSYALSEIFEKTFWVVSPIVSLFAFTQVESSHYLPSLNKLGFPWQISYFVEKVLHLVCCMVGISSFLLLLSALLIRGAPSEYKTVRVARLEQSRLNSYRYSWQIASPDEYLRGKDFLITEKQYQFLDANRGRNINIRVQHNIAGSAVTIVK</sequence>
<dbReference type="HOGENOM" id="CLU_1467265_0_0_4"/>
<comment type="caution">
    <text evidence="2">The sequence shown here is derived from an EMBL/GenBank/DDBJ whole genome shotgun (WGS) entry which is preliminary data.</text>
</comment>